<feature type="compositionally biased region" description="Low complexity" evidence="2">
    <location>
        <begin position="93"/>
        <end position="114"/>
    </location>
</feature>
<evidence type="ECO:0000313" key="3">
    <source>
        <dbReference type="EMBL" id="MBA4662937.1"/>
    </source>
</evidence>
<dbReference type="InterPro" id="IPR044952">
    <property type="entry name" value="SUV2"/>
</dbReference>
<dbReference type="GO" id="GO:0004722">
    <property type="term" value="F:protein serine/threonine phosphatase activity"/>
    <property type="evidence" value="ECO:0007669"/>
    <property type="project" value="UniProtKB-EC"/>
</dbReference>
<feature type="region of interest" description="Disordered" evidence="2">
    <location>
        <begin position="93"/>
        <end position="118"/>
    </location>
</feature>
<evidence type="ECO:0000256" key="2">
    <source>
        <dbReference type="SAM" id="MobiDB-lite"/>
    </source>
</evidence>
<feature type="region of interest" description="Disordered" evidence="2">
    <location>
        <begin position="29"/>
        <end position="76"/>
    </location>
</feature>
<dbReference type="AlphaFoldDB" id="A0A7C9ABR1"/>
<sequence length="392" mass="43594">MATAEFQWGDEEFDDSFFQEVDRLEELATSLTQNRHPLKPSVSSASAATVSLHPPPPTPVQLPPPPQPLISGAPFVNVSYSPPRELSQRFRLLNDSNDSNPSSSNRSSQSPVVQEQPEIERLKTELSQVSKQLSDLKQECFELRKERDKNKKLKSVCSNREASTWNSEAAILDHPKTVISHRCERAAGHVTSVNSIAKQKDIGIQTDKVDEDESAHASTSGATSTYFGNPELLSIWSSESCNRPTRNFAAKLLEMCATDFCFLFRFLSPNMTSKVEMKHLSLAAFPGDVHGLHSAGVNKISQLYSVLAQLNGDMVYVDALVEILLDLCSLENALVVRRSLHILHVAVDYLLSIDRRHPKSVLCSGIISRWRDATLSQMLFIVVILQLEKEVA</sequence>
<accession>A0A7C9ABR1</accession>
<dbReference type="PANTHER" id="PTHR35761">
    <property type="entry name" value="ATR INTERACTING PROTEIN"/>
    <property type="match status" value="1"/>
</dbReference>
<dbReference type="GO" id="GO:0006974">
    <property type="term" value="P:DNA damage response"/>
    <property type="evidence" value="ECO:0007669"/>
    <property type="project" value="InterPro"/>
</dbReference>
<dbReference type="EC" id="3.1.3.16" evidence="3"/>
<reference evidence="3" key="2">
    <citation type="submission" date="2020-07" db="EMBL/GenBank/DDBJ databases">
        <authorList>
            <person name="Vera ALvarez R."/>
            <person name="Arias-Moreno D.M."/>
            <person name="Jimenez-Jacinto V."/>
            <person name="Jimenez-Bremont J.F."/>
            <person name="Swaminathan K."/>
            <person name="Moose S.P."/>
            <person name="Guerrero-Gonzalez M.L."/>
            <person name="Marino-Ramirez L."/>
            <person name="Landsman D."/>
            <person name="Rodriguez-Kessler M."/>
            <person name="Delgado-Sanchez P."/>
        </authorList>
    </citation>
    <scope>NUCLEOTIDE SEQUENCE</scope>
    <source>
        <tissue evidence="3">Cladode</tissue>
    </source>
</reference>
<dbReference type="EMBL" id="GISG01218887">
    <property type="protein sequence ID" value="MBA4662937.1"/>
    <property type="molecule type" value="Transcribed_RNA"/>
</dbReference>
<evidence type="ECO:0000256" key="1">
    <source>
        <dbReference type="SAM" id="Coils"/>
    </source>
</evidence>
<proteinExistence type="predicted"/>
<protein>
    <submittedName>
        <fullName evidence="3">Protein-serine/threonine phosphatase</fullName>
        <ecNumber evidence="3">3.1.3.16</ecNumber>
    </submittedName>
</protein>
<name>A0A7C9ABR1_OPUST</name>
<keyword evidence="3" id="KW-0378">Hydrolase</keyword>
<feature type="coiled-coil region" evidence="1">
    <location>
        <begin position="119"/>
        <end position="153"/>
    </location>
</feature>
<reference evidence="3" key="1">
    <citation type="journal article" date="2013" name="J. Plant Res.">
        <title>Effect of fungi and light on seed germination of three Opuntia species from semiarid lands of central Mexico.</title>
        <authorList>
            <person name="Delgado-Sanchez P."/>
            <person name="Jimenez-Bremont J.F."/>
            <person name="Guerrero-Gonzalez Mde L."/>
            <person name="Flores J."/>
        </authorList>
    </citation>
    <scope>NUCLEOTIDE SEQUENCE</scope>
    <source>
        <tissue evidence="3">Cladode</tissue>
    </source>
</reference>
<organism evidence="3">
    <name type="scientific">Opuntia streptacantha</name>
    <name type="common">Prickly pear cactus</name>
    <name type="synonym">Opuntia cardona</name>
    <dbReference type="NCBI Taxonomy" id="393608"/>
    <lineage>
        <taxon>Eukaryota</taxon>
        <taxon>Viridiplantae</taxon>
        <taxon>Streptophyta</taxon>
        <taxon>Embryophyta</taxon>
        <taxon>Tracheophyta</taxon>
        <taxon>Spermatophyta</taxon>
        <taxon>Magnoliopsida</taxon>
        <taxon>eudicotyledons</taxon>
        <taxon>Gunneridae</taxon>
        <taxon>Pentapetalae</taxon>
        <taxon>Caryophyllales</taxon>
        <taxon>Cactineae</taxon>
        <taxon>Cactaceae</taxon>
        <taxon>Opuntioideae</taxon>
        <taxon>Opuntia</taxon>
    </lineage>
</organism>
<keyword evidence="1" id="KW-0175">Coiled coil</keyword>
<feature type="compositionally biased region" description="Pro residues" evidence="2">
    <location>
        <begin position="53"/>
        <end position="68"/>
    </location>
</feature>
<feature type="compositionally biased region" description="Low complexity" evidence="2">
    <location>
        <begin position="41"/>
        <end position="51"/>
    </location>
</feature>
<dbReference type="PANTHER" id="PTHR35761:SF1">
    <property type="entry name" value="PROTEIN SENSITIVE TO UV 2"/>
    <property type="match status" value="1"/>
</dbReference>